<feature type="non-terminal residue" evidence="4">
    <location>
        <position position="1"/>
    </location>
</feature>
<dbReference type="EMBL" id="UINC01142730">
    <property type="protein sequence ID" value="SVD31245.1"/>
    <property type="molecule type" value="Genomic_DNA"/>
</dbReference>
<gene>
    <name evidence="4" type="ORF">METZ01_LOCUS384099</name>
</gene>
<feature type="domain" description="RecG wedge" evidence="3">
    <location>
        <begin position="24"/>
        <end position="161"/>
    </location>
</feature>
<evidence type="ECO:0000259" key="3">
    <source>
        <dbReference type="Pfam" id="PF17191"/>
    </source>
</evidence>
<dbReference type="Gene3D" id="2.40.50.140">
    <property type="entry name" value="Nucleic acid-binding proteins"/>
    <property type="match status" value="1"/>
</dbReference>
<dbReference type="InterPro" id="IPR047112">
    <property type="entry name" value="RecG/Mfd"/>
</dbReference>
<evidence type="ECO:0000313" key="4">
    <source>
        <dbReference type="EMBL" id="SVD31245.1"/>
    </source>
</evidence>
<dbReference type="Pfam" id="PF17191">
    <property type="entry name" value="RecG_wedge"/>
    <property type="match status" value="1"/>
</dbReference>
<feature type="non-terminal residue" evidence="4">
    <location>
        <position position="281"/>
    </location>
</feature>
<dbReference type="PANTHER" id="PTHR47964:SF1">
    <property type="entry name" value="ATP-DEPENDENT DNA HELICASE HOMOLOG RECG, CHLOROPLASTIC"/>
    <property type="match status" value="1"/>
</dbReference>
<protein>
    <recommendedName>
        <fullName evidence="3">RecG wedge domain-containing protein</fullName>
    </recommendedName>
</protein>
<sequence>VPSDPAQGGITLRDLDDRPVTDLQGVGDKRAAALAKVDVRTILDLISYYPRRYLDRTREATIEALGVGEEGMVLVTVARVSARRTRNGRSLVEARVTDGTGSLSLTFFNQPWRERQLSEGTEAVVFGKMDRYRDKLQMTNPIVDLVGDRTGRIVAVYPQSESAGLQSWDLDGLVGEALRRVMLKRGFDDPLPTGVRDRYRLVDRAMAYGGIHRPESMQEMAEARRRLVFDELLRIQLELVRRKVHLERSAGGIAHVCGGHDAHGDLVGAFHDRLGFPLTGA</sequence>
<evidence type="ECO:0000256" key="2">
    <source>
        <dbReference type="ARBA" id="ARBA00022806"/>
    </source>
</evidence>
<dbReference type="InterPro" id="IPR012340">
    <property type="entry name" value="NA-bd_OB-fold"/>
</dbReference>
<keyword evidence="1" id="KW-0378">Hydrolase</keyword>
<name>A0A382UBK4_9ZZZZ</name>
<dbReference type="PANTHER" id="PTHR47964">
    <property type="entry name" value="ATP-DEPENDENT DNA HELICASE HOMOLOG RECG, CHLOROPLASTIC"/>
    <property type="match status" value="1"/>
</dbReference>
<evidence type="ECO:0000256" key="1">
    <source>
        <dbReference type="ARBA" id="ARBA00022801"/>
    </source>
</evidence>
<reference evidence="4" key="1">
    <citation type="submission" date="2018-05" db="EMBL/GenBank/DDBJ databases">
        <authorList>
            <person name="Lanie J.A."/>
            <person name="Ng W.-L."/>
            <person name="Kazmierczak K.M."/>
            <person name="Andrzejewski T.M."/>
            <person name="Davidsen T.M."/>
            <person name="Wayne K.J."/>
            <person name="Tettelin H."/>
            <person name="Glass J.I."/>
            <person name="Rusch D."/>
            <person name="Podicherti R."/>
            <person name="Tsui H.-C.T."/>
            <person name="Winkler M.E."/>
        </authorList>
    </citation>
    <scope>NUCLEOTIDE SEQUENCE</scope>
</reference>
<keyword evidence="2" id="KW-0347">Helicase</keyword>
<dbReference type="AlphaFoldDB" id="A0A382UBK4"/>
<dbReference type="GO" id="GO:0016787">
    <property type="term" value="F:hydrolase activity"/>
    <property type="evidence" value="ECO:0007669"/>
    <property type="project" value="UniProtKB-KW"/>
</dbReference>
<proteinExistence type="predicted"/>
<dbReference type="GO" id="GO:0006281">
    <property type="term" value="P:DNA repair"/>
    <property type="evidence" value="ECO:0007669"/>
    <property type="project" value="InterPro"/>
</dbReference>
<dbReference type="GO" id="GO:0003678">
    <property type="term" value="F:DNA helicase activity"/>
    <property type="evidence" value="ECO:0007669"/>
    <property type="project" value="TreeGrafter"/>
</dbReference>
<dbReference type="CDD" id="cd04488">
    <property type="entry name" value="RecG_wedge_OBF"/>
    <property type="match status" value="1"/>
</dbReference>
<keyword evidence="2" id="KW-0547">Nucleotide-binding</keyword>
<accession>A0A382UBK4</accession>
<keyword evidence="2" id="KW-0067">ATP-binding</keyword>
<dbReference type="InterPro" id="IPR033454">
    <property type="entry name" value="RecG_wedge"/>
</dbReference>
<organism evidence="4">
    <name type="scientific">marine metagenome</name>
    <dbReference type="NCBI Taxonomy" id="408172"/>
    <lineage>
        <taxon>unclassified sequences</taxon>
        <taxon>metagenomes</taxon>
        <taxon>ecological metagenomes</taxon>
    </lineage>
</organism>
<dbReference type="SUPFAM" id="SSF50249">
    <property type="entry name" value="Nucleic acid-binding proteins"/>
    <property type="match status" value="1"/>
</dbReference>